<dbReference type="Proteomes" id="UP001236369">
    <property type="component" value="Unassembled WGS sequence"/>
</dbReference>
<evidence type="ECO:0000313" key="3">
    <source>
        <dbReference type="Proteomes" id="UP001236369"/>
    </source>
</evidence>
<dbReference type="RefSeq" id="WP_238249195.1">
    <property type="nucleotide sequence ID" value="NZ_BPQX01000028.1"/>
</dbReference>
<keyword evidence="3" id="KW-1185">Reference proteome</keyword>
<reference evidence="2 3" key="1">
    <citation type="submission" date="2023-07" db="EMBL/GenBank/DDBJ databases">
        <title>Genomic Encyclopedia of Type Strains, Phase IV (KMG-IV): sequencing the most valuable type-strain genomes for metagenomic binning, comparative biology and taxonomic classification.</title>
        <authorList>
            <person name="Goeker M."/>
        </authorList>
    </citation>
    <scope>NUCLEOTIDE SEQUENCE [LARGE SCALE GENOMIC DNA]</scope>
    <source>
        <strain evidence="2 3">DSM 19562</strain>
    </source>
</reference>
<evidence type="ECO:0008006" key="4">
    <source>
        <dbReference type="Google" id="ProtNLM"/>
    </source>
</evidence>
<gene>
    <name evidence="2" type="ORF">QO016_003609</name>
</gene>
<evidence type="ECO:0000313" key="2">
    <source>
        <dbReference type="EMBL" id="MDQ0444101.1"/>
    </source>
</evidence>
<sequence length="99" mass="10233">MGLGYAVALVLESAGLVGLVIGMIRLRAERRARAAELRGLLLTGNAAAAGGIRIGTAHRAPRRVVVDPAPSAVVQDSVAARTALNRALETLRQVERAAA</sequence>
<feature type="transmembrane region" description="Helical" evidence="1">
    <location>
        <begin position="6"/>
        <end position="24"/>
    </location>
</feature>
<dbReference type="EMBL" id="JAUSVV010000009">
    <property type="protein sequence ID" value="MDQ0444101.1"/>
    <property type="molecule type" value="Genomic_DNA"/>
</dbReference>
<keyword evidence="1" id="KW-0812">Transmembrane</keyword>
<keyword evidence="1" id="KW-0472">Membrane</keyword>
<name>A0ABU0HRI7_9HYPH</name>
<keyword evidence="1" id="KW-1133">Transmembrane helix</keyword>
<proteinExistence type="predicted"/>
<protein>
    <recommendedName>
        <fullName evidence="4">Histidine kinase</fullName>
    </recommendedName>
</protein>
<accession>A0ABU0HRI7</accession>
<comment type="caution">
    <text evidence="2">The sequence shown here is derived from an EMBL/GenBank/DDBJ whole genome shotgun (WGS) entry which is preliminary data.</text>
</comment>
<organism evidence="2 3">
    <name type="scientific">Methylobacterium persicinum</name>
    <dbReference type="NCBI Taxonomy" id="374426"/>
    <lineage>
        <taxon>Bacteria</taxon>
        <taxon>Pseudomonadati</taxon>
        <taxon>Pseudomonadota</taxon>
        <taxon>Alphaproteobacteria</taxon>
        <taxon>Hyphomicrobiales</taxon>
        <taxon>Methylobacteriaceae</taxon>
        <taxon>Methylobacterium</taxon>
    </lineage>
</organism>
<evidence type="ECO:0000256" key="1">
    <source>
        <dbReference type="SAM" id="Phobius"/>
    </source>
</evidence>